<protein>
    <submittedName>
        <fullName evidence="1">Uncharacterized protein</fullName>
    </submittedName>
</protein>
<dbReference type="Gramene" id="Mp4g11940.1">
    <property type="protein sequence ID" value="Mp4g11940.1.cds1"/>
    <property type="gene ID" value="Mp4g11940"/>
</dbReference>
<dbReference type="AlphaFoldDB" id="A0A2R6XKC2"/>
<name>A0A2R6XKC2_MARPO</name>
<dbReference type="Proteomes" id="UP000244005">
    <property type="component" value="Unassembled WGS sequence"/>
</dbReference>
<reference evidence="2" key="1">
    <citation type="journal article" date="2017" name="Cell">
        <title>Insights into land plant evolution garnered from the Marchantia polymorpha genome.</title>
        <authorList>
            <person name="Bowman J.L."/>
            <person name="Kohchi T."/>
            <person name="Yamato K.T."/>
            <person name="Jenkins J."/>
            <person name="Shu S."/>
            <person name="Ishizaki K."/>
            <person name="Yamaoka S."/>
            <person name="Nishihama R."/>
            <person name="Nakamura Y."/>
            <person name="Berger F."/>
            <person name="Adam C."/>
            <person name="Aki S.S."/>
            <person name="Althoff F."/>
            <person name="Araki T."/>
            <person name="Arteaga-Vazquez M.A."/>
            <person name="Balasubrmanian S."/>
            <person name="Barry K."/>
            <person name="Bauer D."/>
            <person name="Boehm C.R."/>
            <person name="Briginshaw L."/>
            <person name="Caballero-Perez J."/>
            <person name="Catarino B."/>
            <person name="Chen F."/>
            <person name="Chiyoda S."/>
            <person name="Chovatia M."/>
            <person name="Davies K.M."/>
            <person name="Delmans M."/>
            <person name="Demura T."/>
            <person name="Dierschke T."/>
            <person name="Dolan L."/>
            <person name="Dorantes-Acosta A.E."/>
            <person name="Eklund D.M."/>
            <person name="Florent S.N."/>
            <person name="Flores-Sandoval E."/>
            <person name="Fujiyama A."/>
            <person name="Fukuzawa H."/>
            <person name="Galik B."/>
            <person name="Grimanelli D."/>
            <person name="Grimwood J."/>
            <person name="Grossniklaus U."/>
            <person name="Hamada T."/>
            <person name="Haseloff J."/>
            <person name="Hetherington A.J."/>
            <person name="Higo A."/>
            <person name="Hirakawa Y."/>
            <person name="Hundley H.N."/>
            <person name="Ikeda Y."/>
            <person name="Inoue K."/>
            <person name="Inoue S.I."/>
            <person name="Ishida S."/>
            <person name="Jia Q."/>
            <person name="Kakita M."/>
            <person name="Kanazawa T."/>
            <person name="Kawai Y."/>
            <person name="Kawashima T."/>
            <person name="Kennedy M."/>
            <person name="Kinose K."/>
            <person name="Kinoshita T."/>
            <person name="Kohara Y."/>
            <person name="Koide E."/>
            <person name="Komatsu K."/>
            <person name="Kopischke S."/>
            <person name="Kubo M."/>
            <person name="Kyozuka J."/>
            <person name="Lagercrantz U."/>
            <person name="Lin S.S."/>
            <person name="Lindquist E."/>
            <person name="Lipzen A.M."/>
            <person name="Lu C.W."/>
            <person name="De Luna E."/>
            <person name="Martienssen R.A."/>
            <person name="Minamino N."/>
            <person name="Mizutani M."/>
            <person name="Mizutani M."/>
            <person name="Mochizuki N."/>
            <person name="Monte I."/>
            <person name="Mosher R."/>
            <person name="Nagasaki H."/>
            <person name="Nakagami H."/>
            <person name="Naramoto S."/>
            <person name="Nishitani K."/>
            <person name="Ohtani M."/>
            <person name="Okamoto T."/>
            <person name="Okumura M."/>
            <person name="Phillips J."/>
            <person name="Pollak B."/>
            <person name="Reinders A."/>
            <person name="Rovekamp M."/>
            <person name="Sano R."/>
            <person name="Sawa S."/>
            <person name="Schmid M.W."/>
            <person name="Shirakawa M."/>
            <person name="Solano R."/>
            <person name="Spunde A."/>
            <person name="Suetsugu N."/>
            <person name="Sugano S."/>
            <person name="Sugiyama A."/>
            <person name="Sun R."/>
            <person name="Suzuki Y."/>
            <person name="Takenaka M."/>
            <person name="Takezawa D."/>
            <person name="Tomogane H."/>
            <person name="Tsuzuki M."/>
            <person name="Ueda T."/>
            <person name="Umeda M."/>
            <person name="Ward J.M."/>
            <person name="Watanabe Y."/>
            <person name="Yazaki K."/>
            <person name="Yokoyama R."/>
            <person name="Yoshitake Y."/>
            <person name="Yotsui I."/>
            <person name="Zachgo S."/>
            <person name="Schmutz J."/>
        </authorList>
    </citation>
    <scope>NUCLEOTIDE SEQUENCE [LARGE SCALE GENOMIC DNA]</scope>
    <source>
        <strain evidence="2">Tak-1</strain>
    </source>
</reference>
<dbReference type="EMBL" id="KZ772683">
    <property type="protein sequence ID" value="PTQ46519.1"/>
    <property type="molecule type" value="Genomic_DNA"/>
</dbReference>
<evidence type="ECO:0000313" key="2">
    <source>
        <dbReference type="Proteomes" id="UP000244005"/>
    </source>
</evidence>
<proteinExistence type="predicted"/>
<accession>A0A2R6XKC2</accession>
<sequence>MLTQAGPTCNASSFTALESFSRKQFIRQSKIHVRRSEKDFPTFTFRKTTRKRWSPRFTSELIGYHPVSEGTTQLRIRIGFILAYMVG</sequence>
<organism evidence="1 2">
    <name type="scientific">Marchantia polymorpha</name>
    <name type="common">Common liverwort</name>
    <name type="synonym">Marchantia aquatica</name>
    <dbReference type="NCBI Taxonomy" id="3197"/>
    <lineage>
        <taxon>Eukaryota</taxon>
        <taxon>Viridiplantae</taxon>
        <taxon>Streptophyta</taxon>
        <taxon>Embryophyta</taxon>
        <taxon>Marchantiophyta</taxon>
        <taxon>Marchantiopsida</taxon>
        <taxon>Marchantiidae</taxon>
        <taxon>Marchantiales</taxon>
        <taxon>Marchantiaceae</taxon>
        <taxon>Marchantia</taxon>
    </lineage>
</organism>
<evidence type="ECO:0000313" key="1">
    <source>
        <dbReference type="EMBL" id="PTQ46519.1"/>
    </source>
</evidence>
<keyword evidence="2" id="KW-1185">Reference proteome</keyword>
<gene>
    <name evidence="1" type="ORF">MARPO_0011s0179</name>
</gene>